<dbReference type="Pfam" id="PF10851">
    <property type="entry name" value="DUF2652"/>
    <property type="match status" value="1"/>
</dbReference>
<dbReference type="Gene3D" id="3.30.70.1230">
    <property type="entry name" value="Nucleotide cyclase"/>
    <property type="match status" value="1"/>
</dbReference>
<organism evidence="1 2">
    <name type="scientific">Agromyces humatus</name>
    <dbReference type="NCBI Taxonomy" id="279573"/>
    <lineage>
        <taxon>Bacteria</taxon>
        <taxon>Bacillati</taxon>
        <taxon>Actinomycetota</taxon>
        <taxon>Actinomycetes</taxon>
        <taxon>Micrococcales</taxon>
        <taxon>Microbacteriaceae</taxon>
        <taxon>Agromyces</taxon>
    </lineage>
</organism>
<gene>
    <name evidence="1" type="ORF">GCM10009747_19630</name>
</gene>
<evidence type="ECO:0000313" key="1">
    <source>
        <dbReference type="EMBL" id="GAA1760654.1"/>
    </source>
</evidence>
<proteinExistence type="predicted"/>
<name>A0ABN2KN36_9MICO</name>
<dbReference type="Proteomes" id="UP001500506">
    <property type="component" value="Unassembled WGS sequence"/>
</dbReference>
<dbReference type="InterPro" id="IPR020503">
    <property type="entry name" value="Uncharacterised_Rv2561"/>
</dbReference>
<comment type="caution">
    <text evidence="1">The sequence shown here is derived from an EMBL/GenBank/DDBJ whole genome shotgun (WGS) entry which is preliminary data.</text>
</comment>
<sequence length="240" mass="26120">MESGRAVLLIADIGGYTDYMSTHRFSLSHAEVNTARMLDKMIDAAPGYELIEIEGDAAFLSRRADSRGDDAIVTEILHAAVAMHRAFHLERQNVATNLCPCSGCKEAGNLKLKFVAHVGDVATQTIHKRHKLVGIDVILVHRLLKNPVPIPEYVLLSEALYTTGEASLPGDVHEISPELEGIGTVRAYFVDVGDLDGELPPLPGPSWRGRLGRTFAAAGLGMPYLMGMRRPRADRALTRG</sequence>
<dbReference type="EMBL" id="BAAANH010000004">
    <property type="protein sequence ID" value="GAA1760654.1"/>
    <property type="molecule type" value="Genomic_DNA"/>
</dbReference>
<protein>
    <submittedName>
        <fullName evidence="1">DUF2652 domain-containing protein</fullName>
    </submittedName>
</protein>
<keyword evidence="2" id="KW-1185">Reference proteome</keyword>
<evidence type="ECO:0000313" key="2">
    <source>
        <dbReference type="Proteomes" id="UP001500506"/>
    </source>
</evidence>
<accession>A0ABN2KN36</accession>
<dbReference type="InterPro" id="IPR029787">
    <property type="entry name" value="Nucleotide_cyclase"/>
</dbReference>
<reference evidence="1 2" key="1">
    <citation type="journal article" date="2019" name="Int. J. Syst. Evol. Microbiol.">
        <title>The Global Catalogue of Microorganisms (GCM) 10K type strain sequencing project: providing services to taxonomists for standard genome sequencing and annotation.</title>
        <authorList>
            <consortium name="The Broad Institute Genomics Platform"/>
            <consortium name="The Broad Institute Genome Sequencing Center for Infectious Disease"/>
            <person name="Wu L."/>
            <person name="Ma J."/>
        </authorList>
    </citation>
    <scope>NUCLEOTIDE SEQUENCE [LARGE SCALE GENOMIC DNA]</scope>
    <source>
        <strain evidence="1 2">JCM 14319</strain>
    </source>
</reference>
<dbReference type="SUPFAM" id="SSF55073">
    <property type="entry name" value="Nucleotide cyclase"/>
    <property type="match status" value="1"/>
</dbReference>